<reference evidence="1 2" key="1">
    <citation type="submission" date="2016-07" db="EMBL/GenBank/DDBJ databases">
        <title>Pervasive Adenine N6-methylation of Active Genes in Fungi.</title>
        <authorList>
            <consortium name="DOE Joint Genome Institute"/>
            <person name="Mondo S.J."/>
            <person name="Dannebaum R.O."/>
            <person name="Kuo R.C."/>
            <person name="Labutti K."/>
            <person name="Haridas S."/>
            <person name="Kuo A."/>
            <person name="Salamov A."/>
            <person name="Ahrendt S.R."/>
            <person name="Lipzen A."/>
            <person name="Sullivan W."/>
            <person name="Andreopoulos W.B."/>
            <person name="Clum A."/>
            <person name="Lindquist E."/>
            <person name="Daum C."/>
            <person name="Ramamoorthy G.K."/>
            <person name="Gryganskyi A."/>
            <person name="Culley D."/>
            <person name="Magnuson J.K."/>
            <person name="James T.Y."/>
            <person name="O'Malley M.A."/>
            <person name="Stajich J.E."/>
            <person name="Spatafora J.W."/>
            <person name="Visel A."/>
            <person name="Grigoriev I.V."/>
        </authorList>
    </citation>
    <scope>NUCLEOTIDE SEQUENCE [LARGE SCALE GENOMIC DNA]</scope>
    <source>
        <strain evidence="1 2">CBS 129021</strain>
    </source>
</reference>
<dbReference type="Proteomes" id="UP000193689">
    <property type="component" value="Unassembled WGS sequence"/>
</dbReference>
<organism evidence="1 2">
    <name type="scientific">Pseudomassariella vexata</name>
    <dbReference type="NCBI Taxonomy" id="1141098"/>
    <lineage>
        <taxon>Eukaryota</taxon>
        <taxon>Fungi</taxon>
        <taxon>Dikarya</taxon>
        <taxon>Ascomycota</taxon>
        <taxon>Pezizomycotina</taxon>
        <taxon>Sordariomycetes</taxon>
        <taxon>Xylariomycetidae</taxon>
        <taxon>Amphisphaeriales</taxon>
        <taxon>Pseudomassariaceae</taxon>
        <taxon>Pseudomassariella</taxon>
    </lineage>
</organism>
<keyword evidence="2" id="KW-1185">Reference proteome</keyword>
<accession>A0A1Y2DQ54</accession>
<name>A0A1Y2DQ54_9PEZI</name>
<comment type="caution">
    <text evidence="1">The sequence shown here is derived from an EMBL/GenBank/DDBJ whole genome shotgun (WGS) entry which is preliminary data.</text>
</comment>
<dbReference type="GeneID" id="63776899"/>
<sequence length="137" mass="16089">MSLLASRHQAGTQRTLDSMVDVNQPQQQALHSRVSLRFNKQLNNLLIMDWLATSNLSFRILDNPRWRRQQLYNNVIIQEADLPHSESMIHLLLAEYRRAVTPIHLVCRNPRPFYRQGLQEVVYPSRPSCLDQAPYRI</sequence>
<dbReference type="InParanoid" id="A0A1Y2DQ54"/>
<dbReference type="AlphaFoldDB" id="A0A1Y2DQ54"/>
<gene>
    <name evidence="1" type="ORF">BCR38DRAFT_440160</name>
</gene>
<dbReference type="EMBL" id="MCFJ01000010">
    <property type="protein sequence ID" value="ORY61423.1"/>
    <property type="molecule type" value="Genomic_DNA"/>
</dbReference>
<evidence type="ECO:0000313" key="1">
    <source>
        <dbReference type="EMBL" id="ORY61423.1"/>
    </source>
</evidence>
<dbReference type="RefSeq" id="XP_040713500.1">
    <property type="nucleotide sequence ID" value="XM_040860687.1"/>
</dbReference>
<protein>
    <submittedName>
        <fullName evidence="1">Uncharacterized protein</fullName>
    </submittedName>
</protein>
<proteinExistence type="predicted"/>
<evidence type="ECO:0000313" key="2">
    <source>
        <dbReference type="Proteomes" id="UP000193689"/>
    </source>
</evidence>